<feature type="region of interest" description="Disordered" evidence="1">
    <location>
        <begin position="1"/>
        <end position="76"/>
    </location>
</feature>
<evidence type="ECO:0000313" key="2">
    <source>
        <dbReference type="EMBL" id="KAH3725304.1"/>
    </source>
</evidence>
<feature type="compositionally biased region" description="Low complexity" evidence="1">
    <location>
        <begin position="1"/>
        <end position="27"/>
    </location>
</feature>
<dbReference type="AlphaFoldDB" id="A0A9D4HN07"/>
<reference evidence="2" key="2">
    <citation type="submission" date="2020-11" db="EMBL/GenBank/DDBJ databases">
        <authorList>
            <person name="McCartney M.A."/>
            <person name="Auch B."/>
            <person name="Kono T."/>
            <person name="Mallez S."/>
            <person name="Becker A."/>
            <person name="Gohl D.M."/>
            <person name="Silverstein K.A.T."/>
            <person name="Koren S."/>
            <person name="Bechman K.B."/>
            <person name="Herman A."/>
            <person name="Abrahante J.E."/>
            <person name="Garbe J."/>
        </authorList>
    </citation>
    <scope>NUCLEOTIDE SEQUENCE</scope>
    <source>
        <strain evidence="2">Duluth1</strain>
        <tissue evidence="2">Whole animal</tissue>
    </source>
</reference>
<reference evidence="2" key="1">
    <citation type="journal article" date="2019" name="bioRxiv">
        <title>The Genome of the Zebra Mussel, Dreissena polymorpha: A Resource for Invasive Species Research.</title>
        <authorList>
            <person name="McCartney M.A."/>
            <person name="Auch B."/>
            <person name="Kono T."/>
            <person name="Mallez S."/>
            <person name="Zhang Y."/>
            <person name="Obille A."/>
            <person name="Becker A."/>
            <person name="Abrahante J.E."/>
            <person name="Garbe J."/>
            <person name="Badalamenti J.P."/>
            <person name="Herman A."/>
            <person name="Mangelson H."/>
            <person name="Liachko I."/>
            <person name="Sullivan S."/>
            <person name="Sone E.D."/>
            <person name="Koren S."/>
            <person name="Silverstein K.A.T."/>
            <person name="Beckman K.B."/>
            <person name="Gohl D.M."/>
        </authorList>
    </citation>
    <scope>NUCLEOTIDE SEQUENCE</scope>
    <source>
        <strain evidence="2">Duluth1</strain>
        <tissue evidence="2">Whole animal</tissue>
    </source>
</reference>
<accession>A0A9D4HN07</accession>
<keyword evidence="3" id="KW-1185">Reference proteome</keyword>
<comment type="caution">
    <text evidence="2">The sequence shown here is derived from an EMBL/GenBank/DDBJ whole genome shotgun (WGS) entry which is preliminary data.</text>
</comment>
<evidence type="ECO:0000256" key="1">
    <source>
        <dbReference type="SAM" id="MobiDB-lite"/>
    </source>
</evidence>
<dbReference type="EMBL" id="JAIWYP010000012">
    <property type="protein sequence ID" value="KAH3725304.1"/>
    <property type="molecule type" value="Genomic_DNA"/>
</dbReference>
<protein>
    <submittedName>
        <fullName evidence="2">Uncharacterized protein</fullName>
    </submittedName>
</protein>
<dbReference type="Proteomes" id="UP000828390">
    <property type="component" value="Unassembled WGS sequence"/>
</dbReference>
<name>A0A9D4HN07_DREPO</name>
<evidence type="ECO:0000313" key="3">
    <source>
        <dbReference type="Proteomes" id="UP000828390"/>
    </source>
</evidence>
<gene>
    <name evidence="2" type="ORF">DPMN_051138</name>
</gene>
<organism evidence="2 3">
    <name type="scientific">Dreissena polymorpha</name>
    <name type="common">Zebra mussel</name>
    <name type="synonym">Mytilus polymorpha</name>
    <dbReference type="NCBI Taxonomy" id="45954"/>
    <lineage>
        <taxon>Eukaryota</taxon>
        <taxon>Metazoa</taxon>
        <taxon>Spiralia</taxon>
        <taxon>Lophotrochozoa</taxon>
        <taxon>Mollusca</taxon>
        <taxon>Bivalvia</taxon>
        <taxon>Autobranchia</taxon>
        <taxon>Heteroconchia</taxon>
        <taxon>Euheterodonta</taxon>
        <taxon>Imparidentia</taxon>
        <taxon>Neoheterodontei</taxon>
        <taxon>Myida</taxon>
        <taxon>Dreissenoidea</taxon>
        <taxon>Dreissenidae</taxon>
        <taxon>Dreissena</taxon>
    </lineage>
</organism>
<sequence length="76" mass="7902">MRCSSRCPPSHSSSSNRSPQSSQSSHNVSLTYQAPPVGSTPKNGVPESPVAASTITVVDPADTRSTAHQCLGLPRL</sequence>
<proteinExistence type="predicted"/>